<keyword evidence="2" id="KW-1185">Reference proteome</keyword>
<dbReference type="EMBL" id="UZAN01047170">
    <property type="protein sequence ID" value="VDP85114.1"/>
    <property type="molecule type" value="Genomic_DNA"/>
</dbReference>
<proteinExistence type="predicted"/>
<accession>A0A183AQQ1</accession>
<reference evidence="1 2" key="2">
    <citation type="submission" date="2018-11" db="EMBL/GenBank/DDBJ databases">
        <authorList>
            <consortium name="Pathogen Informatics"/>
        </authorList>
    </citation>
    <scope>NUCLEOTIDE SEQUENCE [LARGE SCALE GENOMIC DNA]</scope>
    <source>
        <strain evidence="1 2">Egypt</strain>
    </source>
</reference>
<evidence type="ECO:0000313" key="3">
    <source>
        <dbReference type="WBParaSite" id="ECPE_0000931401-mRNA-1"/>
    </source>
</evidence>
<evidence type="ECO:0000313" key="1">
    <source>
        <dbReference type="EMBL" id="VDP85114.1"/>
    </source>
</evidence>
<sequence length="252" mass="27909">MDYQIYGDPGCGTMKMSLVPSATTQVRPAGSVDRELDFAKLEVSPKDEHIEIGWKIPRKTVSDYTYVVNQIEEGSGGSKKVKKVITTGGKIENPEGKVNQPIDECGQYEVWLMEKEELKDQKTVEIVQTISLEAELNSDKIQIGWNIPREDFLLYNYTIMKVTDTSIRDGSSFMETNPVGQPKMKYVEKTVPECGQYQISLTKHIDTVALMSAKGSKGDIKVTELPTPIIITVPCTGATPAAVISSEKRIEG</sequence>
<dbReference type="WBParaSite" id="ECPE_0000931401-mRNA-1">
    <property type="protein sequence ID" value="ECPE_0000931401-mRNA-1"/>
    <property type="gene ID" value="ECPE_0000931401"/>
</dbReference>
<gene>
    <name evidence="1" type="ORF">ECPE_LOCUS9286</name>
</gene>
<reference evidence="3" key="1">
    <citation type="submission" date="2016-06" db="UniProtKB">
        <authorList>
            <consortium name="WormBaseParasite"/>
        </authorList>
    </citation>
    <scope>IDENTIFICATION</scope>
</reference>
<evidence type="ECO:0000313" key="2">
    <source>
        <dbReference type="Proteomes" id="UP000272942"/>
    </source>
</evidence>
<dbReference type="AlphaFoldDB" id="A0A183AQQ1"/>
<name>A0A183AQQ1_9TREM</name>
<dbReference type="Proteomes" id="UP000272942">
    <property type="component" value="Unassembled WGS sequence"/>
</dbReference>
<protein>
    <submittedName>
        <fullName evidence="3">Fibronectin type-III domain-containing protein</fullName>
    </submittedName>
</protein>
<organism evidence="3">
    <name type="scientific">Echinostoma caproni</name>
    <dbReference type="NCBI Taxonomy" id="27848"/>
    <lineage>
        <taxon>Eukaryota</taxon>
        <taxon>Metazoa</taxon>
        <taxon>Spiralia</taxon>
        <taxon>Lophotrochozoa</taxon>
        <taxon>Platyhelminthes</taxon>
        <taxon>Trematoda</taxon>
        <taxon>Digenea</taxon>
        <taxon>Plagiorchiida</taxon>
        <taxon>Echinostomata</taxon>
        <taxon>Echinostomatoidea</taxon>
        <taxon>Echinostomatidae</taxon>
        <taxon>Echinostoma</taxon>
    </lineage>
</organism>